<evidence type="ECO:0000256" key="3">
    <source>
        <dbReference type="ARBA" id="ARBA00023163"/>
    </source>
</evidence>
<dbReference type="InterPro" id="IPR010982">
    <property type="entry name" value="Lambda_DNA-bd_dom_sf"/>
</dbReference>
<keyword evidence="3" id="KW-0804">Transcription</keyword>
<evidence type="ECO:0000256" key="2">
    <source>
        <dbReference type="ARBA" id="ARBA00023125"/>
    </source>
</evidence>
<evidence type="ECO:0000259" key="4">
    <source>
        <dbReference type="PROSITE" id="PS50932"/>
    </source>
</evidence>
<protein>
    <submittedName>
        <fullName evidence="5">LacI family DNA-binding transcriptional regulator</fullName>
    </submittedName>
</protein>
<sequence length="162" mass="17239">MVPSPRLSPVAAQAGVPTATLSQVLRGTGRISERTRVRVIAAAEAVNYLPDRRAAGLRSGENREIGMVLHYLANPFNAELMRGVSDRMERAGHLASVLDARDDAAPLGTLSVAPYDLGQAMTERLPARLAAPSAPPVVVEIEARLRLRETTAPPQPAPGDHP</sequence>
<keyword evidence="1" id="KW-0805">Transcription regulation</keyword>
<dbReference type="EMBL" id="JAMYXC010000071">
    <property type="protein sequence ID" value="MCP1167934.1"/>
    <property type="molecule type" value="Genomic_DNA"/>
</dbReference>
<comment type="caution">
    <text evidence="5">The sequence shown here is derived from an EMBL/GenBank/DDBJ whole genome shotgun (WGS) entry which is preliminary data.</text>
</comment>
<name>A0A9X2FQF5_9RHOB</name>
<dbReference type="GO" id="GO:0003700">
    <property type="term" value="F:DNA-binding transcription factor activity"/>
    <property type="evidence" value="ECO:0007669"/>
    <property type="project" value="TreeGrafter"/>
</dbReference>
<dbReference type="PANTHER" id="PTHR30146:SF109">
    <property type="entry name" value="HTH-TYPE TRANSCRIPTIONAL REGULATOR GALS"/>
    <property type="match status" value="1"/>
</dbReference>
<dbReference type="Pfam" id="PF00356">
    <property type="entry name" value="LacI"/>
    <property type="match status" value="1"/>
</dbReference>
<organism evidence="5 6">
    <name type="scientific">Limimaricola litoreus</name>
    <dbReference type="NCBI Taxonomy" id="2955316"/>
    <lineage>
        <taxon>Bacteria</taxon>
        <taxon>Pseudomonadati</taxon>
        <taxon>Pseudomonadota</taxon>
        <taxon>Alphaproteobacteria</taxon>
        <taxon>Rhodobacterales</taxon>
        <taxon>Paracoccaceae</taxon>
        <taxon>Limimaricola</taxon>
    </lineage>
</organism>
<dbReference type="Proteomes" id="UP001139477">
    <property type="component" value="Unassembled WGS sequence"/>
</dbReference>
<evidence type="ECO:0000313" key="5">
    <source>
        <dbReference type="EMBL" id="MCP1167934.1"/>
    </source>
</evidence>
<evidence type="ECO:0000313" key="6">
    <source>
        <dbReference type="Proteomes" id="UP001139477"/>
    </source>
</evidence>
<keyword evidence="6" id="KW-1185">Reference proteome</keyword>
<dbReference type="GO" id="GO:0000976">
    <property type="term" value="F:transcription cis-regulatory region binding"/>
    <property type="evidence" value="ECO:0007669"/>
    <property type="project" value="TreeGrafter"/>
</dbReference>
<accession>A0A9X2FQF5</accession>
<dbReference type="SUPFAM" id="SSF47413">
    <property type="entry name" value="lambda repressor-like DNA-binding domains"/>
    <property type="match status" value="1"/>
</dbReference>
<gene>
    <name evidence="5" type="ORF">NHG85_05250</name>
</gene>
<feature type="domain" description="HTH lacI-type" evidence="4">
    <location>
        <begin position="5"/>
        <end position="59"/>
    </location>
</feature>
<keyword evidence="2 5" id="KW-0238">DNA-binding</keyword>
<dbReference type="InterPro" id="IPR000843">
    <property type="entry name" value="HTH_LacI"/>
</dbReference>
<proteinExistence type="predicted"/>
<evidence type="ECO:0000256" key="1">
    <source>
        <dbReference type="ARBA" id="ARBA00023015"/>
    </source>
</evidence>
<dbReference type="PROSITE" id="PS50932">
    <property type="entry name" value="HTH_LACI_2"/>
    <property type="match status" value="1"/>
</dbReference>
<dbReference type="Gene3D" id="3.40.50.2300">
    <property type="match status" value="1"/>
</dbReference>
<dbReference type="SMART" id="SM00354">
    <property type="entry name" value="HTH_LACI"/>
    <property type="match status" value="1"/>
</dbReference>
<dbReference type="AlphaFoldDB" id="A0A9X2FQF5"/>
<dbReference type="RefSeq" id="WP_253330486.1">
    <property type="nucleotide sequence ID" value="NZ_JAMYXC010000071.1"/>
</dbReference>
<dbReference type="Gene3D" id="1.10.260.40">
    <property type="entry name" value="lambda repressor-like DNA-binding domains"/>
    <property type="match status" value="1"/>
</dbReference>
<reference evidence="5" key="1">
    <citation type="submission" date="2022-06" db="EMBL/GenBank/DDBJ databases">
        <title>Limimaricola sediminis sp. nov., isolated from an intertidal sediment.</title>
        <authorList>
            <person name="Shao X."/>
        </authorList>
    </citation>
    <scope>NUCLEOTIDE SEQUENCE</scope>
    <source>
        <strain evidence="5">ASW11-118</strain>
    </source>
</reference>
<dbReference type="PANTHER" id="PTHR30146">
    <property type="entry name" value="LACI-RELATED TRANSCRIPTIONAL REPRESSOR"/>
    <property type="match status" value="1"/>
</dbReference>